<accession>A0A2K1Q3Z3</accession>
<comment type="caution">
    <text evidence="1">The sequence shown here is derived from an EMBL/GenBank/DDBJ whole genome shotgun (WGS) entry which is preliminary data.</text>
</comment>
<protein>
    <submittedName>
        <fullName evidence="1">Uncharacterized protein</fullName>
    </submittedName>
</protein>
<dbReference type="AlphaFoldDB" id="A0A2K1Q3Z3"/>
<organism evidence="1 2">
    <name type="scientific">Solilutibacter silvestris</name>
    <dbReference type="NCBI Taxonomy" id="1645665"/>
    <lineage>
        <taxon>Bacteria</taxon>
        <taxon>Pseudomonadati</taxon>
        <taxon>Pseudomonadota</taxon>
        <taxon>Gammaproteobacteria</taxon>
        <taxon>Lysobacterales</taxon>
        <taxon>Lysobacteraceae</taxon>
        <taxon>Solilutibacter</taxon>
    </lineage>
</organism>
<sequence length="229" mass="26387">MNNPAPVPHPGYVNAHPYIEPVSRLFTELGAQDACLQMQELAIVHLEKSAQAMNAQMNDYLKLLYISNNIPRGTYSFDEMREKIYASFVSLTYTMFEKCIKQCNWLYQQKIPLNTWKTTLQGGVALHPLDQLTYNTSTEQKLALTAPPEHKLLEYYRRVRIASVHLDDETRQAAERAFADLTPTDHQHFQSYAHIYGAPNPPGMLSFQDFKLYTRAIKYYINVVNDMCS</sequence>
<evidence type="ECO:0000313" key="2">
    <source>
        <dbReference type="Proteomes" id="UP000236220"/>
    </source>
</evidence>
<reference evidence="1 2" key="1">
    <citation type="submission" date="2017-08" db="EMBL/GenBank/DDBJ databases">
        <title>Lysobacter sylvestris genome.</title>
        <authorList>
            <person name="Zhang D.-C."/>
            <person name="Albuquerque L."/>
            <person name="Franca L."/>
            <person name="Froufe H.J.C."/>
            <person name="Barroso C."/>
            <person name="Egas C."/>
            <person name="Da Costa M."/>
            <person name="Margesin R."/>
        </authorList>
    </citation>
    <scope>NUCLEOTIDE SEQUENCE [LARGE SCALE GENOMIC DNA]</scope>
    <source>
        <strain evidence="1 2">AM20-91</strain>
    </source>
</reference>
<dbReference type="OrthoDB" id="8482119at2"/>
<proteinExistence type="predicted"/>
<keyword evidence="2" id="KW-1185">Reference proteome</keyword>
<dbReference type="RefSeq" id="WP_103074781.1">
    <property type="nucleotide sequence ID" value="NZ_NPZB01000001.1"/>
</dbReference>
<name>A0A2K1Q3Z3_9GAMM</name>
<dbReference type="Proteomes" id="UP000236220">
    <property type="component" value="Unassembled WGS sequence"/>
</dbReference>
<evidence type="ECO:0000313" key="1">
    <source>
        <dbReference type="EMBL" id="PNS09758.1"/>
    </source>
</evidence>
<gene>
    <name evidence="1" type="ORF">Lysil_1387</name>
</gene>
<dbReference type="EMBL" id="NPZB01000001">
    <property type="protein sequence ID" value="PNS09758.1"/>
    <property type="molecule type" value="Genomic_DNA"/>
</dbReference>